<sequence length="1004" mass="110322">MFIAGGLGQIKTIPGTYEVPEVSDLSIDLSDEVKVRLESAALATNLHKTIPVNSVLTRSRAYLSNGWNRIQKYNGTNVRNAFVQAPVRPPTVTVDLSSIDALEHPKGVVATSTYLYVIDQKLLGASDRFIKMTHDGEVVAVVSDSNCVATYGCPLGVQSRFLYSPQNIHYDGTYIYIADTYQHRIVIWKESDFTYVTTIGSLGAGNTNFNQPYDVTTDGTYLYVADFLNTRICQWAISGWAWTANWTMPNDGAPTPYRPVSLTADPINSTLWIHANTMTPSNTLLVTDYLIGAGTANYFTYMHGSMVLGNLANIELDPTFTYAYGSTWGYRLCIWANNGHALPIASNRYELYGSDDEENNYVSSFWCLGIYIWLSDGLNRRLKKCDSSLLFVSKVTATLEWQSGGERTYGYTYVDEDDVESAMSPTAAEETPVTGVDDDLAGFHSTDLKVDRIRVYGSYLDAPDDLYRITEFANNPAGTTWAYTDTTADASLGDLEPRTDKRAGIYGLPPVCQIAEVWRDRLFMAGAFMAPNYSAGTANFAAAWDATRGLWKVTGTGTFWTLDFVGRTVYDAAEANAGTIVDVDETNQYLWLCTEWEGTKGSGIAYIIKDGRDPSTLYYSVSGAHEDIPATYFIPVGVGDGDRIVGLRARNERLFVFKRRSVWIITGTSYTNFTARKVTDAAGLDSPHSMVEFPTSAGGSILAFWKYPIIYAVGGGSDEPVPFSTFLDPVLAEASERAGERAVALVDRSAQLAVFSTGAPDDLANSDNFAFEYSVKRWCEEPGPRMSAGGEFVNRSGRRRPFYLDEWGVLWQYGVGTAEGLSAGDLSGEVGSYDPQTLSITQNLKDFEIGVCGVPVLLVKDDGTIERNVIIDSTAHTIYLAWEPTSDPDTDWSYLIAGIEHSLRTGHLDAGMIESVKRFKNLHVEYKDGSAKVRVDAAADEDALTRAAEVDCGEDSPESISLGGALRSYSGNTLNLRFSTWAAGEEWTLLAYAFRASLGREHAR</sequence>
<dbReference type="EMBL" id="MT143995">
    <property type="protein sequence ID" value="QJA45709.1"/>
    <property type="molecule type" value="Genomic_DNA"/>
</dbReference>
<gene>
    <name evidence="4" type="ORF">MM415A00138_0026</name>
    <name evidence="2" type="ORF">MM415B00361_0006</name>
    <name evidence="1" type="ORF">TM448A00273_0035</name>
    <name evidence="3" type="ORF">TM448B00155_0023</name>
</gene>
<dbReference type="EMBL" id="MT145196">
    <property type="protein sequence ID" value="QJI05213.1"/>
    <property type="molecule type" value="Genomic_DNA"/>
</dbReference>
<evidence type="ECO:0000313" key="4">
    <source>
        <dbReference type="EMBL" id="QJI05213.1"/>
    </source>
</evidence>
<evidence type="ECO:0000313" key="3">
    <source>
        <dbReference type="EMBL" id="QJH93907.1"/>
    </source>
</evidence>
<proteinExistence type="predicted"/>
<reference evidence="1" key="1">
    <citation type="submission" date="2020-03" db="EMBL/GenBank/DDBJ databases">
        <title>The deep terrestrial virosphere.</title>
        <authorList>
            <person name="Holmfeldt K."/>
            <person name="Nilsson E."/>
            <person name="Simone D."/>
            <person name="Lopez-Fernandez M."/>
            <person name="Wu X."/>
            <person name="de Brujin I."/>
            <person name="Lundin D."/>
            <person name="Andersson A."/>
            <person name="Bertilsson S."/>
            <person name="Dopson M."/>
        </authorList>
    </citation>
    <scope>NUCLEOTIDE SEQUENCE</scope>
    <source>
        <strain evidence="4">MM415A00138</strain>
        <strain evidence="2">MM415B00361</strain>
        <strain evidence="1">TM448A00273</strain>
        <strain evidence="3">TM448B00155</strain>
    </source>
</reference>
<dbReference type="InterPro" id="IPR011042">
    <property type="entry name" value="6-blade_b-propeller_TolB-like"/>
</dbReference>
<organism evidence="1">
    <name type="scientific">viral metagenome</name>
    <dbReference type="NCBI Taxonomy" id="1070528"/>
    <lineage>
        <taxon>unclassified sequences</taxon>
        <taxon>metagenomes</taxon>
        <taxon>organismal metagenomes</taxon>
    </lineage>
</organism>
<dbReference type="Gene3D" id="2.120.10.30">
    <property type="entry name" value="TolB, C-terminal domain"/>
    <property type="match status" value="1"/>
</dbReference>
<evidence type="ECO:0000313" key="1">
    <source>
        <dbReference type="EMBL" id="QJA45709.1"/>
    </source>
</evidence>
<accession>A0A6H1ZE19</accession>
<dbReference type="EMBL" id="MT144593">
    <property type="protein sequence ID" value="QJH93907.1"/>
    <property type="molecule type" value="Genomic_DNA"/>
</dbReference>
<dbReference type="AlphaFoldDB" id="A0A6H1ZE19"/>
<evidence type="ECO:0000313" key="2">
    <source>
        <dbReference type="EMBL" id="QJA66086.1"/>
    </source>
</evidence>
<name>A0A6H1ZE19_9ZZZZ</name>
<dbReference type="EMBL" id="MT141549">
    <property type="protein sequence ID" value="QJA66086.1"/>
    <property type="molecule type" value="Genomic_DNA"/>
</dbReference>
<protein>
    <submittedName>
        <fullName evidence="1">Uncharacterized protein</fullName>
    </submittedName>
</protein>
<dbReference type="SUPFAM" id="SSF63825">
    <property type="entry name" value="YWTD domain"/>
    <property type="match status" value="1"/>
</dbReference>